<protein>
    <submittedName>
        <fullName evidence="2">Uncharacterized protein</fullName>
    </submittedName>
</protein>
<sequence>MLWENSQSDKWQASTLMGAKHPRDGANGVGPWDGIGPWRIKWGMGKSALGTESAWENWPIGTKFVVRGSLTSTSMRWSLELITFICLASVL</sequence>
<evidence type="ECO:0000313" key="2">
    <source>
        <dbReference type="EMBL" id="KAL3079071.1"/>
    </source>
</evidence>
<reference evidence="2 3" key="1">
    <citation type="submission" date="2024-10" db="EMBL/GenBank/DDBJ databases">
        <authorList>
            <person name="Kim D."/>
        </authorList>
    </citation>
    <scope>NUCLEOTIDE SEQUENCE [LARGE SCALE GENOMIC DNA]</scope>
    <source>
        <strain evidence="2">Taebaek</strain>
    </source>
</reference>
<name>A0ABD2III3_HETSC</name>
<dbReference type="Proteomes" id="UP001620645">
    <property type="component" value="Unassembled WGS sequence"/>
</dbReference>
<dbReference type="EMBL" id="JBICCN010000309">
    <property type="protein sequence ID" value="KAL3079071.1"/>
    <property type="molecule type" value="Genomic_DNA"/>
</dbReference>
<feature type="compositionally biased region" description="Polar residues" evidence="1">
    <location>
        <begin position="1"/>
        <end position="15"/>
    </location>
</feature>
<organism evidence="2 3">
    <name type="scientific">Heterodera schachtii</name>
    <name type="common">Sugarbeet cyst nematode worm</name>
    <name type="synonym">Tylenchus schachtii</name>
    <dbReference type="NCBI Taxonomy" id="97005"/>
    <lineage>
        <taxon>Eukaryota</taxon>
        <taxon>Metazoa</taxon>
        <taxon>Ecdysozoa</taxon>
        <taxon>Nematoda</taxon>
        <taxon>Chromadorea</taxon>
        <taxon>Rhabditida</taxon>
        <taxon>Tylenchina</taxon>
        <taxon>Tylenchomorpha</taxon>
        <taxon>Tylenchoidea</taxon>
        <taxon>Heteroderidae</taxon>
        <taxon>Heteroderinae</taxon>
        <taxon>Heterodera</taxon>
    </lineage>
</organism>
<feature type="region of interest" description="Disordered" evidence="1">
    <location>
        <begin position="1"/>
        <end position="32"/>
    </location>
</feature>
<accession>A0ABD2III3</accession>
<gene>
    <name evidence="2" type="ORF">niasHS_014853</name>
</gene>
<dbReference type="AlphaFoldDB" id="A0ABD2III3"/>
<evidence type="ECO:0000256" key="1">
    <source>
        <dbReference type="SAM" id="MobiDB-lite"/>
    </source>
</evidence>
<evidence type="ECO:0000313" key="3">
    <source>
        <dbReference type="Proteomes" id="UP001620645"/>
    </source>
</evidence>
<proteinExistence type="predicted"/>
<comment type="caution">
    <text evidence="2">The sequence shown here is derived from an EMBL/GenBank/DDBJ whole genome shotgun (WGS) entry which is preliminary data.</text>
</comment>
<keyword evidence="3" id="KW-1185">Reference proteome</keyword>